<proteinExistence type="predicted"/>
<dbReference type="EMBL" id="JBCEZU010000597">
    <property type="protein sequence ID" value="KAK9514091.1"/>
    <property type="molecule type" value="Genomic_DNA"/>
</dbReference>
<evidence type="ECO:0000256" key="4">
    <source>
        <dbReference type="ARBA" id="ARBA00022989"/>
    </source>
</evidence>
<evidence type="ECO:0000256" key="7">
    <source>
        <dbReference type="ARBA" id="ARBA00023319"/>
    </source>
</evidence>
<feature type="domain" description="Ig-like" evidence="10">
    <location>
        <begin position="144"/>
        <end position="223"/>
    </location>
</feature>
<evidence type="ECO:0000256" key="6">
    <source>
        <dbReference type="ARBA" id="ARBA00023273"/>
    </source>
</evidence>
<dbReference type="InterPro" id="IPR036179">
    <property type="entry name" value="Ig-like_dom_sf"/>
</dbReference>
<evidence type="ECO:0000256" key="5">
    <source>
        <dbReference type="ARBA" id="ARBA00023180"/>
    </source>
</evidence>
<evidence type="ECO:0000256" key="2">
    <source>
        <dbReference type="ARBA" id="ARBA00004479"/>
    </source>
</evidence>
<evidence type="ECO:0000256" key="1">
    <source>
        <dbReference type="ARBA" id="ARBA00004316"/>
    </source>
</evidence>
<organism evidence="11 12">
    <name type="scientific">Zoarces viviparus</name>
    <name type="common">Viviparous eelpout</name>
    <name type="synonym">Blennius viviparus</name>
    <dbReference type="NCBI Taxonomy" id="48416"/>
    <lineage>
        <taxon>Eukaryota</taxon>
        <taxon>Metazoa</taxon>
        <taxon>Chordata</taxon>
        <taxon>Craniata</taxon>
        <taxon>Vertebrata</taxon>
        <taxon>Euteleostomi</taxon>
        <taxon>Actinopterygii</taxon>
        <taxon>Neopterygii</taxon>
        <taxon>Teleostei</taxon>
        <taxon>Neoteleostei</taxon>
        <taxon>Acanthomorphata</taxon>
        <taxon>Eupercaria</taxon>
        <taxon>Perciformes</taxon>
        <taxon>Cottioidei</taxon>
        <taxon>Zoarcales</taxon>
        <taxon>Zoarcidae</taxon>
        <taxon>Zoarcinae</taxon>
        <taxon>Zoarces</taxon>
    </lineage>
</organism>
<keyword evidence="12" id="KW-1185">Reference proteome</keyword>
<evidence type="ECO:0000256" key="8">
    <source>
        <dbReference type="SAM" id="Phobius"/>
    </source>
</evidence>
<name>A0AAW1DUY0_ZOAVI</name>
<keyword evidence="8" id="KW-0472">Membrane</keyword>
<dbReference type="SMART" id="SM00409">
    <property type="entry name" value="IG"/>
    <property type="match status" value="2"/>
</dbReference>
<dbReference type="SMART" id="SM00408">
    <property type="entry name" value="IGc2"/>
    <property type="match status" value="1"/>
</dbReference>
<dbReference type="GO" id="GO:0007155">
    <property type="term" value="P:cell adhesion"/>
    <property type="evidence" value="ECO:0007669"/>
    <property type="project" value="TreeGrafter"/>
</dbReference>
<keyword evidence="3 8" id="KW-0812">Transmembrane</keyword>
<comment type="subcellular location">
    <subcellularLocation>
        <location evidence="1">Cell projection</location>
    </subcellularLocation>
    <subcellularLocation>
        <location evidence="2">Membrane</location>
        <topology evidence="2">Single-pass type I membrane protein</topology>
    </subcellularLocation>
</comment>
<dbReference type="InterPro" id="IPR013783">
    <property type="entry name" value="Ig-like_fold"/>
</dbReference>
<comment type="caution">
    <text evidence="11">The sequence shown here is derived from an EMBL/GenBank/DDBJ whole genome shotgun (WGS) entry which is preliminary data.</text>
</comment>
<gene>
    <name evidence="11" type="ORF">VZT92_027580</name>
</gene>
<dbReference type="PROSITE" id="PS50835">
    <property type="entry name" value="IG_LIKE"/>
    <property type="match status" value="1"/>
</dbReference>
<evidence type="ECO:0000256" key="9">
    <source>
        <dbReference type="SAM" id="SignalP"/>
    </source>
</evidence>
<keyword evidence="7" id="KW-0393">Immunoglobulin domain</keyword>
<accession>A0AAW1DUY0</accession>
<keyword evidence="5" id="KW-0325">Glycoprotein</keyword>
<dbReference type="InterPro" id="IPR051116">
    <property type="entry name" value="Surface_Rcpt/Adhesion_Mol"/>
</dbReference>
<dbReference type="InterPro" id="IPR003598">
    <property type="entry name" value="Ig_sub2"/>
</dbReference>
<dbReference type="GO" id="GO:0005886">
    <property type="term" value="C:plasma membrane"/>
    <property type="evidence" value="ECO:0007669"/>
    <property type="project" value="TreeGrafter"/>
</dbReference>
<keyword evidence="4 8" id="KW-1133">Transmembrane helix</keyword>
<dbReference type="CDD" id="cd00096">
    <property type="entry name" value="Ig"/>
    <property type="match status" value="1"/>
</dbReference>
<dbReference type="InterPro" id="IPR007110">
    <property type="entry name" value="Ig-like_dom"/>
</dbReference>
<feature type="chain" id="PRO_5043340249" description="Ig-like domain-containing protein" evidence="9">
    <location>
        <begin position="19"/>
        <end position="305"/>
    </location>
</feature>
<keyword evidence="6" id="KW-0966">Cell projection</keyword>
<protein>
    <recommendedName>
        <fullName evidence="10">Ig-like domain-containing protein</fullName>
    </recommendedName>
</protein>
<evidence type="ECO:0000313" key="12">
    <source>
        <dbReference type="Proteomes" id="UP001488805"/>
    </source>
</evidence>
<dbReference type="GO" id="GO:0042995">
    <property type="term" value="C:cell projection"/>
    <property type="evidence" value="ECO:0007669"/>
    <property type="project" value="UniProtKB-SubCell"/>
</dbReference>
<reference evidence="11 12" key="1">
    <citation type="journal article" date="2024" name="Genome Biol. Evol.">
        <title>Chromosome-level genome assembly of the viviparous eelpout Zoarces viviparus.</title>
        <authorList>
            <person name="Fuhrmann N."/>
            <person name="Brasseur M.V."/>
            <person name="Bakowski C.E."/>
            <person name="Podsiadlowski L."/>
            <person name="Prost S."/>
            <person name="Krehenwinkel H."/>
            <person name="Mayer C."/>
        </authorList>
    </citation>
    <scope>NUCLEOTIDE SEQUENCE [LARGE SCALE GENOMIC DNA]</scope>
    <source>
        <strain evidence="11">NO-MEL_2022_Ind0_liver</strain>
    </source>
</reference>
<dbReference type="InterPro" id="IPR003599">
    <property type="entry name" value="Ig_sub"/>
</dbReference>
<dbReference type="SUPFAM" id="SSF48726">
    <property type="entry name" value="Immunoglobulin"/>
    <property type="match status" value="2"/>
</dbReference>
<dbReference type="Gene3D" id="2.60.40.10">
    <property type="entry name" value="Immunoglobulins"/>
    <property type="match status" value="2"/>
</dbReference>
<feature type="signal peptide" evidence="9">
    <location>
        <begin position="1"/>
        <end position="18"/>
    </location>
</feature>
<dbReference type="PANTHER" id="PTHR11973">
    <property type="entry name" value="CELL SURFACE GLYCOPROTEIN MUC18-RELATED"/>
    <property type="match status" value="1"/>
</dbReference>
<dbReference type="PANTHER" id="PTHR11973:SF23">
    <property type="entry name" value="C-ANSWER"/>
    <property type="match status" value="1"/>
</dbReference>
<sequence>MKLLLVAAVFALIHGSSATLLIKGPTQPVLEGQSITLECLSTDSELNISQVHFEVFSKYMQHWRPVWERSWCFYSMQIERTADSLVLSIPHAGRFYEGPYRCVSYAENVTEGEDLSEAPYISSPLLDFKVHYMGELSLTREGYTSYLSVPQELKVRLGDDVVVRCSASSSEEPLYFWKKDGDDWILPSSTLTLKKITAMDEGQYTCMAEHPSVESLSKKGTISITVLSKDARWYESSNGRLALMTSAAALSLLVFILSMSVFLCRRAKRAKACKGPIDDRSQKKPIYKASVESLPSTCADKQPLV</sequence>
<dbReference type="PROSITE" id="PS00290">
    <property type="entry name" value="IG_MHC"/>
    <property type="match status" value="1"/>
</dbReference>
<evidence type="ECO:0000259" key="10">
    <source>
        <dbReference type="PROSITE" id="PS50835"/>
    </source>
</evidence>
<dbReference type="Proteomes" id="UP001488805">
    <property type="component" value="Unassembled WGS sequence"/>
</dbReference>
<feature type="transmembrane region" description="Helical" evidence="8">
    <location>
        <begin position="241"/>
        <end position="264"/>
    </location>
</feature>
<evidence type="ECO:0000256" key="3">
    <source>
        <dbReference type="ARBA" id="ARBA00022692"/>
    </source>
</evidence>
<dbReference type="AlphaFoldDB" id="A0AAW1DUY0"/>
<dbReference type="Pfam" id="PF13927">
    <property type="entry name" value="Ig_3"/>
    <property type="match status" value="1"/>
</dbReference>
<keyword evidence="9" id="KW-0732">Signal</keyword>
<dbReference type="InterPro" id="IPR003006">
    <property type="entry name" value="Ig/MHC_CS"/>
</dbReference>
<evidence type="ECO:0000313" key="11">
    <source>
        <dbReference type="EMBL" id="KAK9514091.1"/>
    </source>
</evidence>